<dbReference type="Proteomes" id="UP000275078">
    <property type="component" value="Unassembled WGS sequence"/>
</dbReference>
<evidence type="ECO:0008006" key="4">
    <source>
        <dbReference type="Google" id="ProtNLM"/>
    </source>
</evidence>
<gene>
    <name evidence="2" type="ORF">BJ508DRAFT_308466</name>
</gene>
<name>A0A3N4HZS0_ASCIM</name>
<evidence type="ECO:0000313" key="3">
    <source>
        <dbReference type="Proteomes" id="UP000275078"/>
    </source>
</evidence>
<feature type="compositionally biased region" description="Basic and acidic residues" evidence="1">
    <location>
        <begin position="47"/>
        <end position="61"/>
    </location>
</feature>
<feature type="compositionally biased region" description="Basic and acidic residues" evidence="1">
    <location>
        <begin position="302"/>
        <end position="327"/>
    </location>
</feature>
<evidence type="ECO:0000256" key="1">
    <source>
        <dbReference type="SAM" id="MobiDB-lite"/>
    </source>
</evidence>
<feature type="region of interest" description="Disordered" evidence="1">
    <location>
        <begin position="298"/>
        <end position="330"/>
    </location>
</feature>
<reference evidence="2 3" key="1">
    <citation type="journal article" date="2018" name="Nat. Ecol. Evol.">
        <title>Pezizomycetes genomes reveal the molecular basis of ectomycorrhizal truffle lifestyle.</title>
        <authorList>
            <person name="Murat C."/>
            <person name="Payen T."/>
            <person name="Noel B."/>
            <person name="Kuo A."/>
            <person name="Morin E."/>
            <person name="Chen J."/>
            <person name="Kohler A."/>
            <person name="Krizsan K."/>
            <person name="Balestrini R."/>
            <person name="Da Silva C."/>
            <person name="Montanini B."/>
            <person name="Hainaut M."/>
            <person name="Levati E."/>
            <person name="Barry K.W."/>
            <person name="Belfiori B."/>
            <person name="Cichocki N."/>
            <person name="Clum A."/>
            <person name="Dockter R.B."/>
            <person name="Fauchery L."/>
            <person name="Guy J."/>
            <person name="Iotti M."/>
            <person name="Le Tacon F."/>
            <person name="Lindquist E.A."/>
            <person name="Lipzen A."/>
            <person name="Malagnac F."/>
            <person name="Mello A."/>
            <person name="Molinier V."/>
            <person name="Miyauchi S."/>
            <person name="Poulain J."/>
            <person name="Riccioni C."/>
            <person name="Rubini A."/>
            <person name="Sitrit Y."/>
            <person name="Splivallo R."/>
            <person name="Traeger S."/>
            <person name="Wang M."/>
            <person name="Zifcakova L."/>
            <person name="Wipf D."/>
            <person name="Zambonelli A."/>
            <person name="Paolocci F."/>
            <person name="Nowrousian M."/>
            <person name="Ottonello S."/>
            <person name="Baldrian P."/>
            <person name="Spatafora J.W."/>
            <person name="Henrissat B."/>
            <person name="Nagy L.G."/>
            <person name="Aury J.M."/>
            <person name="Wincker P."/>
            <person name="Grigoriev I.V."/>
            <person name="Bonfante P."/>
            <person name="Martin F.M."/>
        </authorList>
    </citation>
    <scope>NUCLEOTIDE SEQUENCE [LARGE SCALE GENOMIC DNA]</scope>
    <source>
        <strain evidence="2 3">RN42</strain>
    </source>
</reference>
<feature type="compositionally biased region" description="Low complexity" evidence="1">
    <location>
        <begin position="86"/>
        <end position="97"/>
    </location>
</feature>
<proteinExistence type="predicted"/>
<feature type="compositionally biased region" description="Low complexity" evidence="1">
    <location>
        <begin position="62"/>
        <end position="77"/>
    </location>
</feature>
<accession>A0A3N4HZS0</accession>
<organism evidence="2 3">
    <name type="scientific">Ascobolus immersus RN42</name>
    <dbReference type="NCBI Taxonomy" id="1160509"/>
    <lineage>
        <taxon>Eukaryota</taxon>
        <taxon>Fungi</taxon>
        <taxon>Dikarya</taxon>
        <taxon>Ascomycota</taxon>
        <taxon>Pezizomycotina</taxon>
        <taxon>Pezizomycetes</taxon>
        <taxon>Pezizales</taxon>
        <taxon>Ascobolaceae</taxon>
        <taxon>Ascobolus</taxon>
    </lineage>
</organism>
<feature type="region of interest" description="Disordered" evidence="1">
    <location>
        <begin position="149"/>
        <end position="187"/>
    </location>
</feature>
<feature type="region of interest" description="Disordered" evidence="1">
    <location>
        <begin position="202"/>
        <end position="229"/>
    </location>
</feature>
<protein>
    <recommendedName>
        <fullName evidence="4">F-box domain-containing protein</fullName>
    </recommendedName>
</protein>
<dbReference type="AlphaFoldDB" id="A0A3N4HZS0"/>
<feature type="region of interest" description="Disordered" evidence="1">
    <location>
        <begin position="600"/>
        <end position="665"/>
    </location>
</feature>
<sequence length="677" mass="75175">MPRDLTIPKGMSPNEFIAMIRANPRLLSYQGTSNIDPATIPGRRGRHPLDSRGPPERDENLNRNGQQQRGRRQQQNNGRGGRDNGDSSSGNPSNSNQHADHPREGQRGQRYHNTRGRRNNANWAPRMPVGPWRQAINNSQPVAQAAVRTHAHEEPVAARPQIRDNARGGRAFNRHRNTSASPRMPEGSWKEAQILTYNALQNAPSHPQRRTHARATPQDQKNTPPPTTSFLHLPFELHLQISSYLPGVSSFLALQKTCKSLLTAYSHPHNLHLQKALATRLARELIWAFTLRIPTPARPTRAQRDKEEEDPEHYRHVKETREHDKTLPETQKLSPGQVMDILLTFSKAGIMAFVEAWRGEIDRTPECVRNVDVFGRGVNGFKLQLLEGSILALARDKKDEEKILSGLEALVESFTPYAPPFNTGTKDFNMIFTALATTQNIPAARIIQKCPYFDLNESVPMLAASPLYKACQAGNVEFVRYLVDEAGVLPYLFGPSEHNKAAEERPMDEVSVLDAVLEMPAQAEERTGEMLERKVEILEVLCMGKAGIDAVLLSEGKLRGEWKTVLPVPHGAGEATAEDLAGKMRMLKIGGCQSRKGVEGDGLMTGANTGVANGDGKGKGRSRRHIKKTAPREEALPRERVVPREDVVPRGRGARRSPADNGGSTLGFTNYDYECLS</sequence>
<feature type="compositionally biased region" description="Basic residues" evidence="1">
    <location>
        <begin position="109"/>
        <end position="118"/>
    </location>
</feature>
<feature type="compositionally biased region" description="Basic and acidic residues" evidence="1">
    <location>
        <begin position="630"/>
        <end position="649"/>
    </location>
</feature>
<dbReference type="EMBL" id="ML119700">
    <property type="protein sequence ID" value="RPA79365.1"/>
    <property type="molecule type" value="Genomic_DNA"/>
</dbReference>
<keyword evidence="3" id="KW-1185">Reference proteome</keyword>
<feature type="compositionally biased region" description="Basic and acidic residues" evidence="1">
    <location>
        <begin position="98"/>
        <end position="107"/>
    </location>
</feature>
<feature type="compositionally biased region" description="Basic and acidic residues" evidence="1">
    <location>
        <begin position="150"/>
        <end position="167"/>
    </location>
</feature>
<feature type="region of interest" description="Disordered" evidence="1">
    <location>
        <begin position="30"/>
        <end position="130"/>
    </location>
</feature>
<evidence type="ECO:0000313" key="2">
    <source>
        <dbReference type="EMBL" id="RPA79365.1"/>
    </source>
</evidence>
<feature type="compositionally biased region" description="Basic residues" evidence="1">
    <location>
        <begin position="619"/>
        <end position="629"/>
    </location>
</feature>